<gene>
    <name evidence="1" type="ORF">IGS68_11265</name>
</gene>
<name>A0ABX7BC13_9PROT</name>
<organism evidence="1 2">
    <name type="scientific">Skermanella cutis</name>
    <dbReference type="NCBI Taxonomy" id="2775420"/>
    <lineage>
        <taxon>Bacteria</taxon>
        <taxon>Pseudomonadati</taxon>
        <taxon>Pseudomonadota</taxon>
        <taxon>Alphaproteobacteria</taxon>
        <taxon>Rhodospirillales</taxon>
        <taxon>Azospirillaceae</taxon>
        <taxon>Skermanella</taxon>
    </lineage>
</organism>
<proteinExistence type="predicted"/>
<dbReference type="Proteomes" id="UP000595197">
    <property type="component" value="Chromosome"/>
</dbReference>
<protein>
    <recommendedName>
        <fullName evidence="3">Roadblock/LC7 domain-containing protein</fullName>
    </recommendedName>
</protein>
<evidence type="ECO:0008006" key="3">
    <source>
        <dbReference type="Google" id="ProtNLM"/>
    </source>
</evidence>
<evidence type="ECO:0000313" key="1">
    <source>
        <dbReference type="EMBL" id="QQP91737.1"/>
    </source>
</evidence>
<accession>A0ABX7BC13</accession>
<dbReference type="EMBL" id="CP067420">
    <property type="protein sequence ID" value="QQP91737.1"/>
    <property type="molecule type" value="Genomic_DNA"/>
</dbReference>
<reference evidence="1" key="1">
    <citation type="submission" date="2021-02" db="EMBL/GenBank/DDBJ databases">
        <title>Skermanella TT6 skin isolate.</title>
        <authorList>
            <person name="Lee K."/>
            <person name="Ganzorig M."/>
        </authorList>
    </citation>
    <scope>NUCLEOTIDE SEQUENCE</scope>
    <source>
        <strain evidence="1">TT6</strain>
    </source>
</reference>
<keyword evidence="2" id="KW-1185">Reference proteome</keyword>
<sequence>MIELTNDILVAYVDEELPLETVLAVDAAMVALVIGTGLSAYPSHGGRGDFLADVPAFHAVYAAETEHLAEADQPTALCITKSDQTASDPVQYDPAKGLKVAAQDNSGYLCIVVGALASTELDRLTQEVRHHFQDA</sequence>
<dbReference type="RefSeq" id="WP_201079964.1">
    <property type="nucleotide sequence ID" value="NZ_CP067420.1"/>
</dbReference>
<evidence type="ECO:0000313" key="2">
    <source>
        <dbReference type="Proteomes" id="UP000595197"/>
    </source>
</evidence>